<sequence>VTSHSPKRNERTQTPTDVESCYDLSYAASHTDRMENPETRYPDGMEHAERPAGVMEDTLDLFGRYVSSILRQLPVNKSYNLQQKFINEVISAKLQYESQCPSRPPGHNGPPTSGNIVTAAPAEVTDQSADVTSPRKKRRRKTPSSNVQPINIKQEVDENGVSLSEGKEVTDTLMSDDGTSIEFEEGHYVDIKSEIIDDPILFMGSEHNNQAEVGRVTERLQPHPGEDFGSPCTSQSSNQQLIVCSVCSIPFTNSQDLRDHRNKHHPDNPYTKTKPPNQSQISAKRRCVETGPTILHYPTTTDNTLDPLATLGSSTAPTDPSFSVGSRSSQHLGLLSQPQLSLQDSTKDPLT</sequence>
<keyword evidence="1" id="KW-0862">Zinc</keyword>
<protein>
    <recommendedName>
        <fullName evidence="3">C2H2-type domain-containing protein</fullName>
    </recommendedName>
</protein>
<name>A0A1B6LCA9_9HEMI</name>
<proteinExistence type="predicted"/>
<feature type="region of interest" description="Disordered" evidence="2">
    <location>
        <begin position="255"/>
        <end position="351"/>
    </location>
</feature>
<gene>
    <name evidence="4" type="ORF">g.19036</name>
</gene>
<dbReference type="PROSITE" id="PS50157">
    <property type="entry name" value="ZINC_FINGER_C2H2_2"/>
    <property type="match status" value="1"/>
</dbReference>
<dbReference type="EMBL" id="GEBQ01018655">
    <property type="protein sequence ID" value="JAT21322.1"/>
    <property type="molecule type" value="Transcribed_RNA"/>
</dbReference>
<evidence type="ECO:0000256" key="1">
    <source>
        <dbReference type="PROSITE-ProRule" id="PRU00042"/>
    </source>
</evidence>
<feature type="compositionally biased region" description="Polar residues" evidence="2">
    <location>
        <begin position="311"/>
        <end position="327"/>
    </location>
</feature>
<dbReference type="PROSITE" id="PS00028">
    <property type="entry name" value="ZINC_FINGER_C2H2_1"/>
    <property type="match status" value="1"/>
</dbReference>
<feature type="compositionally biased region" description="Polar residues" evidence="2">
    <location>
        <begin position="270"/>
        <end position="282"/>
    </location>
</feature>
<feature type="non-terminal residue" evidence="4">
    <location>
        <position position="1"/>
    </location>
</feature>
<feature type="region of interest" description="Disordered" evidence="2">
    <location>
        <begin position="97"/>
        <end position="151"/>
    </location>
</feature>
<keyword evidence="1" id="KW-0863">Zinc-finger</keyword>
<evidence type="ECO:0000313" key="4">
    <source>
        <dbReference type="EMBL" id="JAT21322.1"/>
    </source>
</evidence>
<feature type="domain" description="C2H2-type" evidence="3">
    <location>
        <begin position="242"/>
        <end position="269"/>
    </location>
</feature>
<feature type="compositionally biased region" description="Low complexity" evidence="2">
    <location>
        <begin position="328"/>
        <end position="344"/>
    </location>
</feature>
<dbReference type="InterPro" id="IPR013087">
    <property type="entry name" value="Znf_C2H2_type"/>
</dbReference>
<evidence type="ECO:0000259" key="3">
    <source>
        <dbReference type="PROSITE" id="PS50157"/>
    </source>
</evidence>
<organism evidence="4">
    <name type="scientific">Graphocephala atropunctata</name>
    <dbReference type="NCBI Taxonomy" id="36148"/>
    <lineage>
        <taxon>Eukaryota</taxon>
        <taxon>Metazoa</taxon>
        <taxon>Ecdysozoa</taxon>
        <taxon>Arthropoda</taxon>
        <taxon>Hexapoda</taxon>
        <taxon>Insecta</taxon>
        <taxon>Pterygota</taxon>
        <taxon>Neoptera</taxon>
        <taxon>Paraneoptera</taxon>
        <taxon>Hemiptera</taxon>
        <taxon>Auchenorrhyncha</taxon>
        <taxon>Membracoidea</taxon>
        <taxon>Cicadellidae</taxon>
        <taxon>Cicadellinae</taxon>
        <taxon>Cicadellini</taxon>
        <taxon>Graphocephala</taxon>
    </lineage>
</organism>
<keyword evidence="1" id="KW-0479">Metal-binding</keyword>
<dbReference type="AlphaFoldDB" id="A0A1B6LCA9"/>
<reference evidence="4" key="1">
    <citation type="submission" date="2015-11" db="EMBL/GenBank/DDBJ databases">
        <title>De novo transcriptome assembly of four potential Pierce s Disease insect vectors from Arizona vineyards.</title>
        <authorList>
            <person name="Tassone E.E."/>
        </authorList>
    </citation>
    <scope>NUCLEOTIDE SEQUENCE</scope>
</reference>
<dbReference type="GO" id="GO:0008270">
    <property type="term" value="F:zinc ion binding"/>
    <property type="evidence" value="ECO:0007669"/>
    <property type="project" value="UniProtKB-KW"/>
</dbReference>
<accession>A0A1B6LCA9</accession>
<evidence type="ECO:0000256" key="2">
    <source>
        <dbReference type="SAM" id="MobiDB-lite"/>
    </source>
</evidence>